<feature type="compositionally biased region" description="Basic and acidic residues" evidence="3">
    <location>
        <begin position="1"/>
        <end position="12"/>
    </location>
</feature>
<feature type="repeat" description="PPR" evidence="2">
    <location>
        <begin position="628"/>
        <end position="662"/>
    </location>
</feature>
<comment type="similarity">
    <text evidence="1">Belongs to the PPR family. P subfamily.</text>
</comment>
<dbReference type="Pfam" id="PF13041">
    <property type="entry name" value="PPR_2"/>
    <property type="match status" value="2"/>
</dbReference>
<protein>
    <recommendedName>
        <fullName evidence="6">Pentatricopeptide repeat protein</fullName>
    </recommendedName>
</protein>
<feature type="repeat" description="PPR" evidence="2">
    <location>
        <begin position="494"/>
        <end position="528"/>
    </location>
</feature>
<dbReference type="PANTHER" id="PTHR46128:SF211">
    <property type="entry name" value="PENTACOTRIPEPTIDE-REPEAT REGION OF PRORP DOMAIN-CONTAINING PROTEIN"/>
    <property type="match status" value="1"/>
</dbReference>
<dbReference type="Proteomes" id="UP001521116">
    <property type="component" value="Unassembled WGS sequence"/>
</dbReference>
<dbReference type="PROSITE" id="PS51375">
    <property type="entry name" value="PPR"/>
    <property type="match status" value="4"/>
</dbReference>
<dbReference type="Pfam" id="PF13812">
    <property type="entry name" value="PPR_3"/>
    <property type="match status" value="1"/>
</dbReference>
<dbReference type="EMBL" id="JAJVDC020000002">
    <property type="protein sequence ID" value="KAL1637879.1"/>
    <property type="molecule type" value="Genomic_DNA"/>
</dbReference>
<evidence type="ECO:0000313" key="4">
    <source>
        <dbReference type="EMBL" id="KAL1637879.1"/>
    </source>
</evidence>
<organism evidence="4 5">
    <name type="scientific">Neofusicoccum ribis</name>
    <dbReference type="NCBI Taxonomy" id="45134"/>
    <lineage>
        <taxon>Eukaryota</taxon>
        <taxon>Fungi</taxon>
        <taxon>Dikarya</taxon>
        <taxon>Ascomycota</taxon>
        <taxon>Pezizomycotina</taxon>
        <taxon>Dothideomycetes</taxon>
        <taxon>Dothideomycetes incertae sedis</taxon>
        <taxon>Botryosphaeriales</taxon>
        <taxon>Botryosphaeriaceae</taxon>
        <taxon>Neofusicoccum</taxon>
    </lineage>
</organism>
<keyword evidence="5" id="KW-1185">Reference proteome</keyword>
<dbReference type="Gene3D" id="1.25.40.10">
    <property type="entry name" value="Tetratricopeptide repeat domain"/>
    <property type="match status" value="3"/>
</dbReference>
<proteinExistence type="inferred from homology"/>
<dbReference type="InterPro" id="IPR002885">
    <property type="entry name" value="PPR_rpt"/>
</dbReference>
<evidence type="ECO:0008006" key="6">
    <source>
        <dbReference type="Google" id="ProtNLM"/>
    </source>
</evidence>
<feature type="region of interest" description="Disordered" evidence="3">
    <location>
        <begin position="1"/>
        <end position="58"/>
    </location>
</feature>
<feature type="region of interest" description="Disordered" evidence="3">
    <location>
        <begin position="71"/>
        <end position="112"/>
    </location>
</feature>
<dbReference type="InterPro" id="IPR050872">
    <property type="entry name" value="PPR_P_subfamily"/>
</dbReference>
<evidence type="ECO:0000256" key="2">
    <source>
        <dbReference type="PROSITE-ProRule" id="PRU00708"/>
    </source>
</evidence>
<feature type="repeat" description="PPR" evidence="2">
    <location>
        <begin position="778"/>
        <end position="812"/>
    </location>
</feature>
<evidence type="ECO:0000256" key="1">
    <source>
        <dbReference type="ARBA" id="ARBA00007626"/>
    </source>
</evidence>
<feature type="compositionally biased region" description="Low complexity" evidence="3">
    <location>
        <begin position="37"/>
        <end position="58"/>
    </location>
</feature>
<accession>A0ABR3TEA1</accession>
<reference evidence="4 5" key="1">
    <citation type="submission" date="2024-02" db="EMBL/GenBank/DDBJ databases">
        <title>De novo assembly and annotation of 12 fungi associated with fruit tree decline syndrome in Ontario, Canada.</title>
        <authorList>
            <person name="Sulman M."/>
            <person name="Ellouze W."/>
            <person name="Ilyukhin E."/>
        </authorList>
    </citation>
    <scope>NUCLEOTIDE SEQUENCE [LARGE SCALE GENOMIC DNA]</scope>
    <source>
        <strain evidence="4 5">M1-105</strain>
    </source>
</reference>
<dbReference type="PANTHER" id="PTHR46128">
    <property type="entry name" value="MITOCHONDRIAL GROUP I INTRON SPLICING FACTOR CCM1"/>
    <property type="match status" value="1"/>
</dbReference>
<feature type="repeat" description="PPR" evidence="2">
    <location>
        <begin position="459"/>
        <end position="493"/>
    </location>
</feature>
<sequence length="1017" mass="112369">MPPTSEQEKTDPPKTSAVKDGGAPAGQAHLERNPLESRSPSSHRPSLHARSSSSSRSDALASLFDVLGRSNKYSGSPLIENDDDEGAPLAPQARHARASRPQPPPQKPAAKDLDDILNSQQKTSKDAWEYFQSHYTDPQCPALKSPSYIDIHKLANGKIFRKLMGSIIHDWCAGKFENALPDPIAIAERYVYLGIMRPEFWQDLLWLLNVEAFKKVNSAATEGPEKSLAEVTNQLMKLWDYLFKQSARPSDASHEGSQPTMESRPPPAMWSALPASKPLAYSQSKNLRRFSARLGLFLPEVPHNRISYSALVTYDLLTCEGVESRLNEDLLAQYKPFILFIAQLIPGSSLFNYSHDHSTANEMHSYLEASEVSAESITALFKRLTESQKKSMNIIGASGGGKKTEGEVGSSEESLNQFYRGRIERAYAQKKPRIVYELWELACQAMPRQKENPQAPEMPEGLYNSTLEALMGLKQPDQAIHVWNTMIQNGTRPTIKTWTAMLDGCGKARDIHGLEQIWVRMLNTGLEPDAYAWAARIFGILSAPGKAEHGLRVLEEMGKIWIEAYNHAQVAAKKKGQPVNEAELPAKPNTVVLNGAVTALSQTMTRTGRSRYLARVLAWGRSFGIMPDVITFNALISLSLRTGNAAEAMKLLQQMGEADVQPDVATFTIILSSIFRSASAAAMSQEEQNQKVMAVLKDLDARGIEANAHVYSTLIDGLLRRHNNAQAAKAVMNYMASKKIEISPHIYTILMTHYFEHEDFEAVEALWTQIQESETVVDIVFYDRMIERYAAVGDINKMMTFLTRMSREGLTPGYPALQAVVVKLAEIGDWERFDEVVNDVKDGVGIAKRGLHKPNENVINQFWRAVERRQMQRPRLEDQLDLTQARDPHIHPHLILPFSDLEVESSIREQPLHNHHNQNNLQHQQQNPTKMPIGNNESGVSSGVKFVTSTVGNTVGGLTNTVGGVVGAVGRGLGETLEGATGSAGRPVARGVADAATGVEDGSNRIAKGVKDAGQGK</sequence>
<evidence type="ECO:0000313" key="5">
    <source>
        <dbReference type="Proteomes" id="UP001521116"/>
    </source>
</evidence>
<dbReference type="InterPro" id="IPR011990">
    <property type="entry name" value="TPR-like_helical_dom_sf"/>
</dbReference>
<dbReference type="NCBIfam" id="TIGR00756">
    <property type="entry name" value="PPR"/>
    <property type="match status" value="2"/>
</dbReference>
<evidence type="ECO:0000256" key="3">
    <source>
        <dbReference type="SAM" id="MobiDB-lite"/>
    </source>
</evidence>
<gene>
    <name evidence="4" type="ORF">SLS56_000436</name>
</gene>
<name>A0ABR3TEA1_9PEZI</name>
<comment type="caution">
    <text evidence="4">The sequence shown here is derived from an EMBL/GenBank/DDBJ whole genome shotgun (WGS) entry which is preliminary data.</text>
</comment>